<keyword evidence="2" id="KW-0732">Signal</keyword>
<dbReference type="EMBL" id="JN254431">
    <property type="protein sequence ID" value="AEK81244.1"/>
    <property type="molecule type" value="Genomic_DNA"/>
</dbReference>
<feature type="signal peptide" evidence="2">
    <location>
        <begin position="1"/>
        <end position="20"/>
    </location>
</feature>
<evidence type="ECO:0000313" key="4">
    <source>
        <dbReference type="EMBL" id="AEK81243.1"/>
    </source>
</evidence>
<reference evidence="4" key="1">
    <citation type="journal article" date="2011" name="Plant Cell">
        <title>Transcriptional programming and functional interactions within the Phytophthora sojae RXLR effector repertoire.</title>
        <authorList>
            <person name="Wang Q."/>
            <person name="Han C."/>
            <person name="Ferreira A.O."/>
            <person name="Yu X."/>
            <person name="Ye W."/>
            <person name="Tripathy S."/>
            <person name="Kale S.D."/>
            <person name="Gu B."/>
            <person name="Sheng Y."/>
            <person name="Sui Y."/>
            <person name="Wang X."/>
            <person name="Zhang Z."/>
            <person name="Cheng B."/>
            <person name="Dong S."/>
            <person name="Shan W."/>
            <person name="Zheng X."/>
            <person name="Dou D."/>
            <person name="Tyler B.M."/>
            <person name="Wang Y."/>
        </authorList>
    </citation>
    <scope>NUCLEOTIDE SEQUENCE</scope>
    <source>
        <strain evidence="3">P7064</strain>
        <strain evidence="4">P7074</strain>
        <strain evidence="5">P7076</strain>
    </source>
</reference>
<evidence type="ECO:0000256" key="1">
    <source>
        <dbReference type="SAM" id="MobiDB-lite"/>
    </source>
</evidence>
<dbReference type="RefSeq" id="XP_009536074.1">
    <property type="nucleotide sequence ID" value="XM_009537779.1"/>
</dbReference>
<dbReference type="EMBL" id="JN254430">
    <property type="protein sequence ID" value="AEK81243.1"/>
    <property type="molecule type" value="Genomic_DNA"/>
</dbReference>
<dbReference type="AlphaFoldDB" id="E0W5B1"/>
<evidence type="ECO:0000313" key="3">
    <source>
        <dbReference type="EMBL" id="AEK81242.1"/>
    </source>
</evidence>
<gene>
    <name evidence="4" type="primary">Avh</name>
</gene>
<feature type="chain" id="PRO_5007653126" evidence="2">
    <location>
        <begin position="21"/>
        <end position="366"/>
    </location>
</feature>
<sequence length="366" mass="40819">MSLGRVTLVAIVILSTLVNALPAVMPSERDSASSSITPQRALDLNGQTTRHLRARRQTTDGEDRAFDAKIPLISKLTSKNPSSEEEVLQLFNKLKLFNQKTNLLETPQFQKWTTTVSKGYKTNSEAADMAIASTLSMQHGDDVLAKMTTEAKQLSSTKDVAARLEEAQINNWLARKQPAGQVFGALKLDEEMHSIMRNLLLSTWVTYVERTEGNPYKLLLEKMKAQKFGDDTIVTMLGSAKQNPATSPIAEKVENVLFDSWKGQSADDVFKLLKLDGRGTHLFNQPKLNTWVSYVTKLEGKHADEEMYKILRASYDDGELALLLAGAKNQLMSKVAARLEGVQQKIWLSERKTAKTSFTTLKLNTK</sequence>
<proteinExistence type="predicted"/>
<name>E0W5B1_PHYSO</name>
<dbReference type="SMR" id="E0W5B1"/>
<protein>
    <submittedName>
        <fullName evidence="4">Avh356</fullName>
    </submittedName>
</protein>
<dbReference type="OrthoDB" id="110891at2759"/>
<feature type="region of interest" description="Disordered" evidence="1">
    <location>
        <begin position="28"/>
        <end position="63"/>
    </location>
</feature>
<organism evidence="4">
    <name type="scientific">Phytophthora sojae</name>
    <name type="common">Soybean stem and root rot agent</name>
    <name type="synonym">Phytophthora megasperma f. sp. glycines</name>
    <dbReference type="NCBI Taxonomy" id="67593"/>
    <lineage>
        <taxon>Eukaryota</taxon>
        <taxon>Sar</taxon>
        <taxon>Stramenopiles</taxon>
        <taxon>Oomycota</taxon>
        <taxon>Peronosporomycetes</taxon>
        <taxon>Peronosporales</taxon>
        <taxon>Peronosporaceae</taxon>
        <taxon>Phytophthora</taxon>
    </lineage>
</organism>
<evidence type="ECO:0000313" key="5">
    <source>
        <dbReference type="EMBL" id="AEK81244.1"/>
    </source>
</evidence>
<accession>E0W5B1</accession>
<dbReference type="KEGG" id="psoj:PHYSODRAFT_288769"/>
<dbReference type="EMBL" id="JN254429">
    <property type="protein sequence ID" value="AEK81242.1"/>
    <property type="molecule type" value="Genomic_DNA"/>
</dbReference>
<evidence type="ECO:0000256" key="2">
    <source>
        <dbReference type="SAM" id="SignalP"/>
    </source>
</evidence>
<dbReference type="VEuPathDB" id="FungiDB:PHYSODRAFT_288769"/>